<protein>
    <submittedName>
        <fullName evidence="2">Uncharacterized protein</fullName>
    </submittedName>
</protein>
<sequence length="410" mass="44225">MVRNSKQGGSGAWGLAVCLTLGAGSVVAAQLPTEINLEALLQQAETACLEGNTLRLAALSQDIRQVAKQPALQGQAVFLNQLLGLFEVGVCQPNQPPAALTKRSKPPAAGTLVPTTTRTSHVQMATGYLDNVNQGSRHERITIINPFNGLLVEGRLDERNLPLSSGFVSVQGTYRVADTAVGSITAATVARQEYTDEPDFSTTGFAVSRQQTLVAGKEVSAYLNMIRDDSGNVERRFGGVYYHPLVATDQEKTGVVAGVEYVTYPEQKLYKAIVTNVALERRKALAKGGEVALRGRVEVDHALEERPGGDRQEVEVSGTWKGKPLLASWQPSAGAKVSYKRDSKPFDPKLYADSTRTQLHTGVDVGVSKKIGNNKKLQVSYQYGQTEDREVPLFDQPAGSAVGMSFEMSF</sequence>
<keyword evidence="3" id="KW-1185">Reference proteome</keyword>
<gene>
    <name evidence="2" type="ORF">J1836_010890</name>
    <name evidence="1" type="ORF">J1836_15510</name>
</gene>
<reference evidence="2" key="2">
    <citation type="submission" date="2021-04" db="EMBL/GenBank/DDBJ databases">
        <title>Complete Genome and methylome analysis of Thiothrix fructosivorans ATCC 49748.</title>
        <authorList>
            <person name="Fomenkov A."/>
            <person name="Sun L."/>
            <person name="Vincze T."/>
            <person name="Grabovich M.Y."/>
            <person name="Roberts R.J."/>
        </authorList>
    </citation>
    <scope>NUCLEOTIDE SEQUENCE</scope>
    <source>
        <strain evidence="2">ATCC 49748</strain>
    </source>
</reference>
<evidence type="ECO:0000313" key="1">
    <source>
        <dbReference type="EMBL" id="MBO0614309.1"/>
    </source>
</evidence>
<dbReference type="AlphaFoldDB" id="A0A8B0SCT4"/>
<evidence type="ECO:0000313" key="3">
    <source>
        <dbReference type="Proteomes" id="UP000664466"/>
    </source>
</evidence>
<dbReference type="EMBL" id="JAFMPM010000008">
    <property type="protein sequence ID" value="MBO0614309.1"/>
    <property type="molecule type" value="Genomic_DNA"/>
</dbReference>
<accession>A0A8B0SCT4</accession>
<dbReference type="Proteomes" id="UP000664466">
    <property type="component" value="Unassembled WGS sequence"/>
</dbReference>
<organism evidence="2">
    <name type="scientific">Thiothrix fructosivorans</name>
    <dbReference type="NCBI Taxonomy" id="111770"/>
    <lineage>
        <taxon>Bacteria</taxon>
        <taxon>Pseudomonadati</taxon>
        <taxon>Pseudomonadota</taxon>
        <taxon>Gammaproteobacteria</taxon>
        <taxon>Thiotrichales</taxon>
        <taxon>Thiotrichaceae</taxon>
        <taxon>Thiothrix</taxon>
    </lineage>
</organism>
<name>A0A8B0SCT4_9GAMM</name>
<dbReference type="RefSeq" id="WP_207252049.1">
    <property type="nucleotide sequence ID" value="NZ_JAFMPM010000008.1"/>
</dbReference>
<evidence type="ECO:0000313" key="2">
    <source>
        <dbReference type="EMBL" id="QTX09156.1"/>
    </source>
</evidence>
<dbReference type="EMBL" id="CP072748">
    <property type="protein sequence ID" value="QTX09156.1"/>
    <property type="molecule type" value="Genomic_DNA"/>
</dbReference>
<proteinExistence type="predicted"/>
<reference evidence="1 3" key="1">
    <citation type="submission" date="2021-03" db="EMBL/GenBank/DDBJ databases">
        <title>Draft genome and methylome analysis of Thiotrix fructosivoruns ATCC 49748.</title>
        <authorList>
            <person name="Fomenkov A."/>
            <person name="Grabovich M.Y."/>
            <person name="Roberts R.J."/>
        </authorList>
    </citation>
    <scope>NUCLEOTIDE SEQUENCE [LARGE SCALE GENOMIC DNA]</scope>
    <source>
        <strain evidence="1 3">ATCC 49748</strain>
    </source>
</reference>